<evidence type="ECO:0000256" key="2">
    <source>
        <dbReference type="SAM" id="MobiDB-lite"/>
    </source>
</evidence>
<dbReference type="SUPFAM" id="SSF53474">
    <property type="entry name" value="alpha/beta-Hydrolases"/>
    <property type="match status" value="1"/>
</dbReference>
<feature type="region of interest" description="Disordered" evidence="2">
    <location>
        <begin position="1"/>
        <end position="22"/>
    </location>
</feature>
<proteinExistence type="predicted"/>
<dbReference type="RefSeq" id="WP_193669874.1">
    <property type="nucleotide sequence ID" value="NZ_JACDTV010000011.1"/>
</dbReference>
<sequence>MTTITVPASEPEVREPEGSPAGADQLAERLFTAVGRYDEVATEAAHLQALQGWWGDAYDAYRDAAARAGDEHDVMATTLRRVARAVAAYADDLRAHQATADDLLARKRDLDADRSGLVADINAITDATPQDIEVMRGRAADLRLAYRHLVEDHADLQRAVRENEQRLRQAFEAGTSLRDALSATGGASDTAVEAMGRDGAPGSGASPSEVQRWWAGLSEAQQQAALAAYPSLLGQADGLPAGVRDEANRLLLDDDLATLAAQRDDATLSADEAQRLANAEATRDALADADGFTDPLTGEQPGGRLWLYDPGAFDGDGRVALAVGDPDTAADVAVSVPGITTETVDVVGGVSDATNLYEAARFNGDGSSVATMFWLGYDTPEGAVDLDTITRGRAEDGGERLADAIDGLRASRPDDPAHLTVIGHSYGSTTTSYAATDHDLGADDVALIGSPGAGPADTADDFSPGEGHVWVGRNSRDAVAFFGDEGWLHTPGGLGIDPSSEDFEARRFEAESVGRSAVRSLADHSRYYDHDSESLYNLGRIVDGQHDAVNGAEHSYDPWWRWADDPEGEREPSGDVPGRSDTTQDQP</sequence>
<evidence type="ECO:0000313" key="4">
    <source>
        <dbReference type="EMBL" id="MBM7507683.1"/>
    </source>
</evidence>
<gene>
    <name evidence="4" type="ORF">JOE61_001497</name>
</gene>
<evidence type="ECO:0000259" key="3">
    <source>
        <dbReference type="Pfam" id="PF06259"/>
    </source>
</evidence>
<protein>
    <submittedName>
        <fullName evidence="4">Pimeloyl-ACP methyl ester carboxylesterase/uncharacterized protein YukE</fullName>
    </submittedName>
</protein>
<accession>A0ABS2M917</accession>
<feature type="domain" description="DUF1023" evidence="3">
    <location>
        <begin position="316"/>
        <end position="480"/>
    </location>
</feature>
<dbReference type="EMBL" id="JAFBBZ010000001">
    <property type="protein sequence ID" value="MBM7507683.1"/>
    <property type="molecule type" value="Genomic_DNA"/>
</dbReference>
<dbReference type="Gene3D" id="3.40.50.1820">
    <property type="entry name" value="alpha/beta hydrolase"/>
    <property type="match status" value="1"/>
</dbReference>
<feature type="region of interest" description="Disordered" evidence="2">
    <location>
        <begin position="555"/>
        <end position="587"/>
    </location>
</feature>
<dbReference type="Proteomes" id="UP000732378">
    <property type="component" value="Unassembled WGS sequence"/>
</dbReference>
<name>A0ABS2M917_9ACTN</name>
<feature type="coiled-coil region" evidence="1">
    <location>
        <begin position="146"/>
        <end position="173"/>
    </location>
</feature>
<dbReference type="Pfam" id="PF06259">
    <property type="entry name" value="Abhydrolase_8"/>
    <property type="match status" value="1"/>
</dbReference>
<comment type="caution">
    <text evidence="4">The sequence shown here is derived from an EMBL/GenBank/DDBJ whole genome shotgun (WGS) entry which is preliminary data.</text>
</comment>
<evidence type="ECO:0000313" key="5">
    <source>
        <dbReference type="Proteomes" id="UP000732378"/>
    </source>
</evidence>
<reference evidence="4 5" key="1">
    <citation type="submission" date="2021-01" db="EMBL/GenBank/DDBJ databases">
        <title>Sequencing the genomes of 1000 actinobacteria strains.</title>
        <authorList>
            <person name="Klenk H.-P."/>
        </authorList>
    </citation>
    <scope>NUCLEOTIDE SEQUENCE [LARGE SCALE GENOMIC DNA]</scope>
    <source>
        <strain evidence="4 5">DSM 18239</strain>
    </source>
</reference>
<dbReference type="InterPro" id="IPR010427">
    <property type="entry name" value="DUF1023"/>
</dbReference>
<dbReference type="InterPro" id="IPR029058">
    <property type="entry name" value="AB_hydrolase_fold"/>
</dbReference>
<keyword evidence="5" id="KW-1185">Reference proteome</keyword>
<evidence type="ECO:0000256" key="1">
    <source>
        <dbReference type="SAM" id="Coils"/>
    </source>
</evidence>
<organism evidence="4 5">
    <name type="scientific">Nocardioides salarius</name>
    <dbReference type="NCBI Taxonomy" id="374513"/>
    <lineage>
        <taxon>Bacteria</taxon>
        <taxon>Bacillati</taxon>
        <taxon>Actinomycetota</taxon>
        <taxon>Actinomycetes</taxon>
        <taxon>Propionibacteriales</taxon>
        <taxon>Nocardioidaceae</taxon>
        <taxon>Nocardioides</taxon>
    </lineage>
</organism>
<keyword evidence="1" id="KW-0175">Coiled coil</keyword>